<accession>A0A7W8KEB3</accession>
<reference evidence="1" key="4">
    <citation type="submission" date="2024-05" db="EMBL/GenBank/DDBJ databases">
        <authorList>
            <person name="Sun Q."/>
            <person name="Zhou Y."/>
        </authorList>
    </citation>
    <scope>NUCLEOTIDE SEQUENCE</scope>
    <source>
        <strain evidence="1">CGMCC 1.18437</strain>
    </source>
</reference>
<proteinExistence type="predicted"/>
<evidence type="ECO:0000313" key="4">
    <source>
        <dbReference type="Proteomes" id="UP000619376"/>
    </source>
</evidence>
<organism evidence="2 3">
    <name type="scientific">Deinococcus metalli</name>
    <dbReference type="NCBI Taxonomy" id="1141878"/>
    <lineage>
        <taxon>Bacteria</taxon>
        <taxon>Thermotogati</taxon>
        <taxon>Deinococcota</taxon>
        <taxon>Deinococci</taxon>
        <taxon>Deinococcales</taxon>
        <taxon>Deinococcaceae</taxon>
        <taxon>Deinococcus</taxon>
    </lineage>
</organism>
<evidence type="ECO:0000313" key="2">
    <source>
        <dbReference type="EMBL" id="MBB5375436.1"/>
    </source>
</evidence>
<comment type="caution">
    <text evidence="2">The sequence shown here is derived from an EMBL/GenBank/DDBJ whole genome shotgun (WGS) entry which is preliminary data.</text>
</comment>
<reference evidence="1" key="1">
    <citation type="journal article" date="2014" name="Int. J. Syst. Evol. Microbiol.">
        <title>Complete genome of a new Firmicutes species belonging to the dominant human colonic microbiota ('Ruminococcus bicirculans') reveals two chromosomes and a selective capacity to utilize plant glucans.</title>
        <authorList>
            <consortium name="NISC Comparative Sequencing Program"/>
            <person name="Wegmann U."/>
            <person name="Louis P."/>
            <person name="Goesmann A."/>
            <person name="Henrissat B."/>
            <person name="Duncan S.H."/>
            <person name="Flint H.J."/>
        </authorList>
    </citation>
    <scope>NUCLEOTIDE SEQUENCE</scope>
    <source>
        <strain evidence="1">CGMCC 1.18437</strain>
    </source>
</reference>
<dbReference type="Proteomes" id="UP000539473">
    <property type="component" value="Unassembled WGS sequence"/>
</dbReference>
<dbReference type="EMBL" id="BNAJ01000001">
    <property type="protein sequence ID" value="GHF29297.1"/>
    <property type="molecule type" value="Genomic_DNA"/>
</dbReference>
<sequence>MIVVRNIFQLQFGKAKEGIPLLKEMAALSPEGSVRILADVTGDFYTMVLEETAADLADVEARARAEMSHPSWGALYARFTPLVMSGRREVFRTVE</sequence>
<name>A0A7W8KEB3_9DEIO</name>
<dbReference type="EMBL" id="JACHFK010000001">
    <property type="protein sequence ID" value="MBB5375436.1"/>
    <property type="molecule type" value="Genomic_DNA"/>
</dbReference>
<dbReference type="AlphaFoldDB" id="A0A7W8KEB3"/>
<protein>
    <recommendedName>
        <fullName evidence="5">NIPSNAP domain-containing protein</fullName>
    </recommendedName>
</protein>
<evidence type="ECO:0000313" key="3">
    <source>
        <dbReference type="Proteomes" id="UP000539473"/>
    </source>
</evidence>
<gene>
    <name evidence="1" type="ORF">GCM10017781_01590</name>
    <name evidence="2" type="ORF">HNQ07_000880</name>
</gene>
<keyword evidence="4" id="KW-1185">Reference proteome</keyword>
<evidence type="ECO:0008006" key="5">
    <source>
        <dbReference type="Google" id="ProtNLM"/>
    </source>
</evidence>
<reference evidence="4" key="2">
    <citation type="journal article" date="2019" name="Int. J. Syst. Evol. Microbiol.">
        <title>The Global Catalogue of Microorganisms (GCM) 10K type strain sequencing project: providing services to taxonomists for standard genome sequencing and annotation.</title>
        <authorList>
            <consortium name="The Broad Institute Genomics Platform"/>
            <consortium name="The Broad Institute Genome Sequencing Center for Infectious Disease"/>
            <person name="Wu L."/>
            <person name="Ma J."/>
        </authorList>
    </citation>
    <scope>NUCLEOTIDE SEQUENCE [LARGE SCALE GENOMIC DNA]</scope>
    <source>
        <strain evidence="4">CGMCC 1.18437</strain>
    </source>
</reference>
<reference evidence="2 3" key="3">
    <citation type="submission" date="2020-08" db="EMBL/GenBank/DDBJ databases">
        <title>Genomic Encyclopedia of Type Strains, Phase IV (KMG-IV): sequencing the most valuable type-strain genomes for metagenomic binning, comparative biology and taxonomic classification.</title>
        <authorList>
            <person name="Goeker M."/>
        </authorList>
    </citation>
    <scope>NUCLEOTIDE SEQUENCE [LARGE SCALE GENOMIC DNA]</scope>
    <source>
        <strain evidence="2 3">DSM 27521</strain>
    </source>
</reference>
<evidence type="ECO:0000313" key="1">
    <source>
        <dbReference type="EMBL" id="GHF29297.1"/>
    </source>
</evidence>
<dbReference type="RefSeq" id="WP_184109644.1">
    <property type="nucleotide sequence ID" value="NZ_BNAJ01000001.1"/>
</dbReference>
<dbReference type="Proteomes" id="UP000619376">
    <property type="component" value="Unassembled WGS sequence"/>
</dbReference>